<protein>
    <submittedName>
        <fullName evidence="1">Uncharacterized protein</fullName>
    </submittedName>
</protein>
<dbReference type="Proteomes" id="UP000472372">
    <property type="component" value="Chromosome 10"/>
</dbReference>
<accession>A0A6S6WIY4</accession>
<sequence>MVKQVVRLNGLNDIRIGTPAHPPTYPPPPTYATQATAIPTPLKSVADCTFEQYQAANLSVSEKHSLIGELRDEMPIMDRDEIDELTLHELSAVVERCIFPTCKMMQIDPVAVKRMLDDQFRKAYGVEAETNVLGKLGLGRLEDFEKTTAMQRREAAAVGHVKLEVADNVTLVGDGGAEVKTPASKAPPNKKMKQMPLNNTQKDIKAYVTRRKRGRHGVKVVCLRSEAVCGKWAAMESTS</sequence>
<dbReference type="AlphaFoldDB" id="A0A6S6WIY4"/>
<organism evidence="1 2">
    <name type="scientific">Pyrenophora teres f. teres</name>
    <dbReference type="NCBI Taxonomy" id="97479"/>
    <lineage>
        <taxon>Eukaryota</taxon>
        <taxon>Fungi</taxon>
        <taxon>Dikarya</taxon>
        <taxon>Ascomycota</taxon>
        <taxon>Pezizomycotina</taxon>
        <taxon>Dothideomycetes</taxon>
        <taxon>Pleosporomycetidae</taxon>
        <taxon>Pleosporales</taxon>
        <taxon>Pleosporineae</taxon>
        <taxon>Pleosporaceae</taxon>
        <taxon>Pyrenophora</taxon>
    </lineage>
</organism>
<evidence type="ECO:0000313" key="2">
    <source>
        <dbReference type="Proteomes" id="UP000472372"/>
    </source>
</evidence>
<reference evidence="1" key="1">
    <citation type="submission" date="2021-02" db="EMBL/GenBank/DDBJ databases">
        <authorList>
            <person name="Syme A R."/>
            <person name="Syme A R."/>
            <person name="Moolhuijzen P."/>
        </authorList>
    </citation>
    <scope>NUCLEOTIDE SEQUENCE</scope>
    <source>
        <strain evidence="1">W1-1</strain>
    </source>
</reference>
<dbReference type="EMBL" id="HG992986">
    <property type="protein sequence ID" value="CAE7211330.1"/>
    <property type="molecule type" value="Genomic_DNA"/>
</dbReference>
<gene>
    <name evidence="1" type="ORF">PTTW11_10155</name>
</gene>
<proteinExistence type="predicted"/>
<name>A0A6S6WIY4_9PLEO</name>
<evidence type="ECO:0000313" key="1">
    <source>
        <dbReference type="EMBL" id="CAE7211330.1"/>
    </source>
</evidence>